<protein>
    <submittedName>
        <fullName evidence="4">Retrovirus-related pol polyprotein from transposon TNT 1-94</fullName>
    </submittedName>
</protein>
<dbReference type="PROSITE" id="PS50994">
    <property type="entry name" value="INTEGRASE"/>
    <property type="match status" value="1"/>
</dbReference>
<reference evidence="4" key="1">
    <citation type="journal article" date="2022" name="Int. J. Mol. Sci.">
        <title>Draft Genome of Tanacetum Coccineum: Genomic Comparison of Closely Related Tanacetum-Family Plants.</title>
        <authorList>
            <person name="Yamashiro T."/>
            <person name="Shiraishi A."/>
            <person name="Nakayama K."/>
            <person name="Satake H."/>
        </authorList>
    </citation>
    <scope>NUCLEOTIDE SEQUENCE</scope>
</reference>
<sequence>MAKASLTQAWLWHRRLSQLNFDTINLLSKIDIVNGLPKLKYVKDQLSSSCEIGKAKRGTFKTKTVPSSKVRIHPLHMDLCGPFWVESINRKKYILMIQRGLQAQAINVRTDKGTEFLTKTIQTYFKEEGISHQTIIARTTEQNGVIVRRNRTLFEAARTMLLASTLPLFFWAEVIATPYYTRNRSLITPRHEKTPYHIINDRKPTLKFLHIFCKQGVSNSSALFDNLQQQDTQPTLEPIIPPTNVNVEENNIDQAADAEFEAYEFINPFALSGTKAVESSSRKINTSNLHIFYQRNCFDYHWTKDHPLEQVRGNQSKHVQIRRQLTTDHEMCMFVLTVSKAEPKKTKKAMVDHAWIKVMQEELDQFDRLNVWELVDKPFGKTEKGIDFEESFAPVARLEVVRIFVAYAAHKSFTIYQMDVKTTFLNGPLKEEAYVK</sequence>
<proteinExistence type="predicted"/>
<dbReference type="Proteomes" id="UP001151760">
    <property type="component" value="Unassembled WGS sequence"/>
</dbReference>
<evidence type="ECO:0000256" key="2">
    <source>
        <dbReference type="ARBA" id="ARBA00022801"/>
    </source>
</evidence>
<name>A0ABQ4YCB5_9ASTR</name>
<accession>A0ABQ4YCB5</accession>
<dbReference type="InterPro" id="IPR036397">
    <property type="entry name" value="RNaseH_sf"/>
</dbReference>
<evidence type="ECO:0000256" key="1">
    <source>
        <dbReference type="ARBA" id="ARBA00022723"/>
    </source>
</evidence>
<dbReference type="InterPro" id="IPR012337">
    <property type="entry name" value="RNaseH-like_sf"/>
</dbReference>
<gene>
    <name evidence="4" type="ORF">Tco_0724946</name>
</gene>
<dbReference type="InterPro" id="IPR039537">
    <property type="entry name" value="Retrotran_Ty1/copia-like"/>
</dbReference>
<evidence type="ECO:0000259" key="3">
    <source>
        <dbReference type="PROSITE" id="PS50994"/>
    </source>
</evidence>
<evidence type="ECO:0000313" key="5">
    <source>
        <dbReference type="Proteomes" id="UP001151760"/>
    </source>
</evidence>
<organism evidence="4 5">
    <name type="scientific">Tanacetum coccineum</name>
    <dbReference type="NCBI Taxonomy" id="301880"/>
    <lineage>
        <taxon>Eukaryota</taxon>
        <taxon>Viridiplantae</taxon>
        <taxon>Streptophyta</taxon>
        <taxon>Embryophyta</taxon>
        <taxon>Tracheophyta</taxon>
        <taxon>Spermatophyta</taxon>
        <taxon>Magnoliopsida</taxon>
        <taxon>eudicotyledons</taxon>
        <taxon>Gunneridae</taxon>
        <taxon>Pentapetalae</taxon>
        <taxon>asterids</taxon>
        <taxon>campanulids</taxon>
        <taxon>Asterales</taxon>
        <taxon>Asteraceae</taxon>
        <taxon>Asteroideae</taxon>
        <taxon>Anthemideae</taxon>
        <taxon>Anthemidinae</taxon>
        <taxon>Tanacetum</taxon>
    </lineage>
</organism>
<feature type="domain" description="Integrase catalytic" evidence="3">
    <location>
        <begin position="33"/>
        <end position="203"/>
    </location>
</feature>
<dbReference type="PANTHER" id="PTHR42648:SF18">
    <property type="entry name" value="RETROTRANSPOSON, UNCLASSIFIED-LIKE PROTEIN"/>
    <property type="match status" value="1"/>
</dbReference>
<dbReference type="InterPro" id="IPR025724">
    <property type="entry name" value="GAG-pre-integrase_dom"/>
</dbReference>
<dbReference type="Gene3D" id="3.30.420.10">
    <property type="entry name" value="Ribonuclease H-like superfamily/Ribonuclease H"/>
    <property type="match status" value="1"/>
</dbReference>
<dbReference type="SUPFAM" id="SSF53098">
    <property type="entry name" value="Ribonuclease H-like"/>
    <property type="match status" value="1"/>
</dbReference>
<dbReference type="Pfam" id="PF07727">
    <property type="entry name" value="RVT_2"/>
    <property type="match status" value="1"/>
</dbReference>
<comment type="caution">
    <text evidence="4">The sequence shown here is derived from an EMBL/GenBank/DDBJ whole genome shotgun (WGS) entry which is preliminary data.</text>
</comment>
<evidence type="ECO:0000313" key="4">
    <source>
        <dbReference type="EMBL" id="GJS75065.1"/>
    </source>
</evidence>
<dbReference type="InterPro" id="IPR013103">
    <property type="entry name" value="RVT_2"/>
</dbReference>
<keyword evidence="5" id="KW-1185">Reference proteome</keyword>
<dbReference type="EMBL" id="BQNB010010277">
    <property type="protein sequence ID" value="GJS75065.1"/>
    <property type="molecule type" value="Genomic_DNA"/>
</dbReference>
<dbReference type="PANTHER" id="PTHR42648">
    <property type="entry name" value="TRANSPOSASE, PUTATIVE-RELATED"/>
    <property type="match status" value="1"/>
</dbReference>
<dbReference type="Pfam" id="PF13976">
    <property type="entry name" value="gag_pre-integrs"/>
    <property type="match status" value="1"/>
</dbReference>
<keyword evidence="1" id="KW-0479">Metal-binding</keyword>
<keyword evidence="2" id="KW-0378">Hydrolase</keyword>
<dbReference type="InterPro" id="IPR001584">
    <property type="entry name" value="Integrase_cat-core"/>
</dbReference>
<reference evidence="4" key="2">
    <citation type="submission" date="2022-01" db="EMBL/GenBank/DDBJ databases">
        <authorList>
            <person name="Yamashiro T."/>
            <person name="Shiraishi A."/>
            <person name="Satake H."/>
            <person name="Nakayama K."/>
        </authorList>
    </citation>
    <scope>NUCLEOTIDE SEQUENCE</scope>
</reference>